<keyword evidence="3" id="KW-1185">Reference proteome</keyword>
<dbReference type="AlphaFoldDB" id="Q23LQ5"/>
<gene>
    <name evidence="2" type="ORF">TTHERM_01009910</name>
</gene>
<reference evidence="3" key="1">
    <citation type="journal article" date="2006" name="PLoS Biol.">
        <title>Macronuclear genome sequence of the ciliate Tetrahymena thermophila, a model eukaryote.</title>
        <authorList>
            <person name="Eisen J.A."/>
            <person name="Coyne R.S."/>
            <person name="Wu M."/>
            <person name="Wu D."/>
            <person name="Thiagarajan M."/>
            <person name="Wortman J.R."/>
            <person name="Badger J.H."/>
            <person name="Ren Q."/>
            <person name="Amedeo P."/>
            <person name="Jones K.M."/>
            <person name="Tallon L.J."/>
            <person name="Delcher A.L."/>
            <person name="Salzberg S.L."/>
            <person name="Silva J.C."/>
            <person name="Haas B.J."/>
            <person name="Majoros W.H."/>
            <person name="Farzad M."/>
            <person name="Carlton J.M."/>
            <person name="Smith R.K. Jr."/>
            <person name="Garg J."/>
            <person name="Pearlman R.E."/>
            <person name="Karrer K.M."/>
            <person name="Sun L."/>
            <person name="Manning G."/>
            <person name="Elde N.C."/>
            <person name="Turkewitz A.P."/>
            <person name="Asai D.J."/>
            <person name="Wilkes D.E."/>
            <person name="Wang Y."/>
            <person name="Cai H."/>
            <person name="Collins K."/>
            <person name="Stewart B.A."/>
            <person name="Lee S.R."/>
            <person name="Wilamowska K."/>
            <person name="Weinberg Z."/>
            <person name="Ruzzo W.L."/>
            <person name="Wloga D."/>
            <person name="Gaertig J."/>
            <person name="Frankel J."/>
            <person name="Tsao C.-C."/>
            <person name="Gorovsky M.A."/>
            <person name="Keeling P.J."/>
            <person name="Waller R.F."/>
            <person name="Patron N.J."/>
            <person name="Cherry J.M."/>
            <person name="Stover N.A."/>
            <person name="Krieger C.J."/>
            <person name="del Toro C."/>
            <person name="Ryder H.F."/>
            <person name="Williamson S.C."/>
            <person name="Barbeau R.A."/>
            <person name="Hamilton E.P."/>
            <person name="Orias E."/>
        </authorList>
    </citation>
    <scope>NUCLEOTIDE SEQUENCE [LARGE SCALE GENOMIC DNA]</scope>
    <source>
        <strain evidence="3">SB210</strain>
    </source>
</reference>
<organism evidence="2 3">
    <name type="scientific">Tetrahymena thermophila (strain SB210)</name>
    <dbReference type="NCBI Taxonomy" id="312017"/>
    <lineage>
        <taxon>Eukaryota</taxon>
        <taxon>Sar</taxon>
        <taxon>Alveolata</taxon>
        <taxon>Ciliophora</taxon>
        <taxon>Intramacronucleata</taxon>
        <taxon>Oligohymenophorea</taxon>
        <taxon>Hymenostomatida</taxon>
        <taxon>Tetrahymenina</taxon>
        <taxon>Tetrahymenidae</taxon>
        <taxon>Tetrahymena</taxon>
    </lineage>
</organism>
<dbReference type="GeneID" id="7845675"/>
<keyword evidence="1 2" id="KW-0812">Transmembrane</keyword>
<evidence type="ECO:0000313" key="3">
    <source>
        <dbReference type="Proteomes" id="UP000009168"/>
    </source>
</evidence>
<keyword evidence="1" id="KW-1133">Transmembrane helix</keyword>
<sequence length="169" mass="19542">MFIEQQLIKIEISVKTKEMKKLLFLAPLLFLLGTGIFLIQGNKTSLLDDDSVTFTQFGDCKSKSVIAAPCMDENETQIVTSSFLMYLGQLEECQEFYEYVNSVQESKDYDHALINKDQLFEKCYASEKIRNLANTNECFFTKYYAPRFLLCGGIEKYAYPPYTTFDIKQ</sequence>
<dbReference type="KEGG" id="tet:TTHERM_01009910"/>
<accession>Q23LQ5</accession>
<feature type="transmembrane region" description="Helical" evidence="1">
    <location>
        <begin position="21"/>
        <end position="39"/>
    </location>
</feature>
<dbReference type="HOGENOM" id="CLU_144474_0_0_1"/>
<protein>
    <submittedName>
        <fullName evidence="2">Transmembrane protein, putative</fullName>
    </submittedName>
</protein>
<evidence type="ECO:0000313" key="2">
    <source>
        <dbReference type="EMBL" id="EAR97455.1"/>
    </source>
</evidence>
<dbReference type="RefSeq" id="XP_001017700.1">
    <property type="nucleotide sequence ID" value="XM_001017700.2"/>
</dbReference>
<name>Q23LQ5_TETTS</name>
<dbReference type="EMBL" id="GG662664">
    <property type="protein sequence ID" value="EAR97455.1"/>
    <property type="molecule type" value="Genomic_DNA"/>
</dbReference>
<evidence type="ECO:0000256" key="1">
    <source>
        <dbReference type="SAM" id="Phobius"/>
    </source>
</evidence>
<dbReference type="Proteomes" id="UP000009168">
    <property type="component" value="Unassembled WGS sequence"/>
</dbReference>
<keyword evidence="1" id="KW-0472">Membrane</keyword>
<proteinExistence type="predicted"/>
<dbReference type="InParanoid" id="Q23LQ5"/>